<evidence type="ECO:0000256" key="2">
    <source>
        <dbReference type="ARBA" id="ARBA00022679"/>
    </source>
</evidence>
<keyword evidence="1 5" id="KW-0489">Methyltransferase</keyword>
<protein>
    <submittedName>
        <fullName evidence="5">Methyltransferase</fullName>
    </submittedName>
</protein>
<keyword evidence="3" id="KW-0949">S-adenosyl-L-methionine</keyword>
<dbReference type="InterPro" id="IPR002052">
    <property type="entry name" value="DNA_methylase_N6_adenine_CS"/>
</dbReference>
<evidence type="ECO:0000313" key="5">
    <source>
        <dbReference type="EMBL" id="NWC83144.1"/>
    </source>
</evidence>
<evidence type="ECO:0000259" key="4">
    <source>
        <dbReference type="Pfam" id="PF05175"/>
    </source>
</evidence>
<evidence type="ECO:0000256" key="3">
    <source>
        <dbReference type="ARBA" id="ARBA00022691"/>
    </source>
</evidence>
<evidence type="ECO:0000313" key="6">
    <source>
        <dbReference type="Proteomes" id="UP000542695"/>
    </source>
</evidence>
<organism evidence="5 6">
    <name type="scientific">Pseudomonas putida</name>
    <name type="common">Arthrobacter siderocapsulatus</name>
    <dbReference type="NCBI Taxonomy" id="303"/>
    <lineage>
        <taxon>Bacteria</taxon>
        <taxon>Pseudomonadati</taxon>
        <taxon>Pseudomonadota</taxon>
        <taxon>Gammaproteobacteria</taxon>
        <taxon>Pseudomonadales</taxon>
        <taxon>Pseudomonadaceae</taxon>
        <taxon>Pseudomonas</taxon>
    </lineage>
</organism>
<dbReference type="AlphaFoldDB" id="A0A7Y7ZG82"/>
<dbReference type="GO" id="GO:0008170">
    <property type="term" value="F:N-methyltransferase activity"/>
    <property type="evidence" value="ECO:0007669"/>
    <property type="project" value="UniProtKB-ARBA"/>
</dbReference>
<comment type="caution">
    <text evidence="5">The sequence shown here is derived from an EMBL/GenBank/DDBJ whole genome shotgun (WGS) entry which is preliminary data.</text>
</comment>
<proteinExistence type="predicted"/>
<dbReference type="InterPro" id="IPR029063">
    <property type="entry name" value="SAM-dependent_MTases_sf"/>
</dbReference>
<dbReference type="CDD" id="cd02440">
    <property type="entry name" value="AdoMet_MTases"/>
    <property type="match status" value="1"/>
</dbReference>
<sequence>MQVSTDVLSVLSQATFDGNAMRIEIQLDRTLYTRTNKVVEAAGGVWNRKAKAHLFESEAENVIDLVLLTGKVDKKADPKQIFQFFPTPPELAKRMLKAAGVGPGMHVGEPQAGNGRIAREAVGLGAEVTCVEIQPEHAQSLIDEGIYREVICDDFLSVTPEQKFDAIVANPPFAHQADIKHTLHAMKFLKPGAPLVTVMSAGVTFRQTKLATALRELVERTGGTIEELPQGSFRESGTDAFTVLVTLYNR</sequence>
<dbReference type="PROSITE" id="PS00092">
    <property type="entry name" value="N6_MTASE"/>
    <property type="match status" value="1"/>
</dbReference>
<reference evidence="5 6" key="1">
    <citation type="submission" date="2020-04" db="EMBL/GenBank/DDBJ databases">
        <title>Molecular characterization of pseudomonads from Agaricus bisporus reveal novel blotch 2 pathogens in Western Europe.</title>
        <authorList>
            <person name="Taparia T."/>
            <person name="Krijger M."/>
            <person name="Haynes E."/>
            <person name="Elpinstone J.G."/>
            <person name="Noble R."/>
            <person name="Van Der Wolf J."/>
        </authorList>
    </citation>
    <scope>NUCLEOTIDE SEQUENCE [LARGE SCALE GENOMIC DNA]</scope>
    <source>
        <strain evidence="5 6">P7765</strain>
    </source>
</reference>
<dbReference type="Gene3D" id="3.40.50.150">
    <property type="entry name" value="Vaccinia Virus protein VP39"/>
    <property type="match status" value="1"/>
</dbReference>
<dbReference type="GO" id="GO:0032259">
    <property type="term" value="P:methylation"/>
    <property type="evidence" value="ECO:0007669"/>
    <property type="project" value="UniProtKB-KW"/>
</dbReference>
<dbReference type="PRINTS" id="PR00507">
    <property type="entry name" value="N12N6MTFRASE"/>
</dbReference>
<gene>
    <name evidence="5" type="ORF">HX798_23055</name>
</gene>
<dbReference type="EMBL" id="JACARV010000080">
    <property type="protein sequence ID" value="NWC83144.1"/>
    <property type="molecule type" value="Genomic_DNA"/>
</dbReference>
<name>A0A7Y7ZG82_PSEPU</name>
<dbReference type="GO" id="GO:0008757">
    <property type="term" value="F:S-adenosylmethionine-dependent methyltransferase activity"/>
    <property type="evidence" value="ECO:0007669"/>
    <property type="project" value="UniProtKB-ARBA"/>
</dbReference>
<dbReference type="Proteomes" id="UP000542695">
    <property type="component" value="Unassembled WGS sequence"/>
</dbReference>
<dbReference type="SUPFAM" id="SSF53335">
    <property type="entry name" value="S-adenosyl-L-methionine-dependent methyltransferases"/>
    <property type="match status" value="1"/>
</dbReference>
<dbReference type="InterPro" id="IPR007848">
    <property type="entry name" value="Small_mtfrase_dom"/>
</dbReference>
<accession>A0A7Y7ZG82</accession>
<feature type="domain" description="Methyltransferase small" evidence="4">
    <location>
        <begin position="144"/>
        <end position="215"/>
    </location>
</feature>
<keyword evidence="2 5" id="KW-0808">Transferase</keyword>
<evidence type="ECO:0000256" key="1">
    <source>
        <dbReference type="ARBA" id="ARBA00022603"/>
    </source>
</evidence>
<dbReference type="GO" id="GO:0003676">
    <property type="term" value="F:nucleic acid binding"/>
    <property type="evidence" value="ECO:0007669"/>
    <property type="project" value="InterPro"/>
</dbReference>
<dbReference type="Pfam" id="PF05175">
    <property type="entry name" value="MTS"/>
    <property type="match status" value="1"/>
</dbReference>
<dbReference type="RefSeq" id="WP_177011040.1">
    <property type="nucleotide sequence ID" value="NZ_JACARV010000080.1"/>
</dbReference>